<dbReference type="PANTHER" id="PTHR43344">
    <property type="entry name" value="PHOSPHOSERINE PHOSPHATASE"/>
    <property type="match status" value="1"/>
</dbReference>
<comment type="cofactor">
    <cofactor evidence="1">
        <name>Mg(2+)</name>
        <dbReference type="ChEBI" id="CHEBI:18420"/>
    </cofactor>
</comment>
<dbReference type="GO" id="GO:0000287">
    <property type="term" value="F:magnesium ion binding"/>
    <property type="evidence" value="ECO:0007669"/>
    <property type="project" value="TreeGrafter"/>
</dbReference>
<dbReference type="InterPro" id="IPR004331">
    <property type="entry name" value="SPX_dom"/>
</dbReference>
<dbReference type="SFLD" id="SFLDS00003">
    <property type="entry name" value="Haloacid_Dehalogenase"/>
    <property type="match status" value="1"/>
</dbReference>
<dbReference type="CDD" id="cd07500">
    <property type="entry name" value="HAD_PSP"/>
    <property type="match status" value="1"/>
</dbReference>
<dbReference type="EC" id="3.1.3.3" evidence="4"/>
<dbReference type="GO" id="GO:0036424">
    <property type="term" value="F:L-phosphoserine phosphatase activity"/>
    <property type="evidence" value="ECO:0007669"/>
    <property type="project" value="InterPro"/>
</dbReference>
<dbReference type="NCBIfam" id="TIGR00338">
    <property type="entry name" value="serB"/>
    <property type="match status" value="1"/>
</dbReference>
<organism evidence="13 14">
    <name type="scientific">Furculomyces boomerangus</name>
    <dbReference type="NCBI Taxonomy" id="61424"/>
    <lineage>
        <taxon>Eukaryota</taxon>
        <taxon>Fungi</taxon>
        <taxon>Fungi incertae sedis</taxon>
        <taxon>Zoopagomycota</taxon>
        <taxon>Kickxellomycotina</taxon>
        <taxon>Harpellomycetes</taxon>
        <taxon>Harpellales</taxon>
        <taxon>Harpellaceae</taxon>
        <taxon>Furculomyces</taxon>
    </lineage>
</organism>
<dbReference type="SFLD" id="SFLDF00029">
    <property type="entry name" value="phosphoserine_phosphatase"/>
    <property type="match status" value="1"/>
</dbReference>
<dbReference type="SUPFAM" id="SSF56784">
    <property type="entry name" value="HAD-like"/>
    <property type="match status" value="1"/>
</dbReference>
<evidence type="ECO:0000313" key="13">
    <source>
        <dbReference type="EMBL" id="PVV00174.1"/>
    </source>
</evidence>
<protein>
    <recommendedName>
        <fullName evidence="4">phosphoserine phosphatase</fullName>
        <ecNumber evidence="4">3.1.3.3</ecNumber>
    </recommendedName>
    <alternativeName>
        <fullName evidence="10">O-phosphoserine phosphohydrolase</fullName>
    </alternativeName>
</protein>
<dbReference type="AlphaFoldDB" id="A0A2T9Z6F2"/>
<evidence type="ECO:0000256" key="10">
    <source>
        <dbReference type="ARBA" id="ARBA00031693"/>
    </source>
</evidence>
<keyword evidence="6" id="KW-0479">Metal-binding</keyword>
<feature type="active site" description="Nucleophile" evidence="11">
    <location>
        <position position="516"/>
    </location>
</feature>
<evidence type="ECO:0000256" key="1">
    <source>
        <dbReference type="ARBA" id="ARBA00001946"/>
    </source>
</evidence>
<keyword evidence="14" id="KW-1185">Reference proteome</keyword>
<evidence type="ECO:0000256" key="6">
    <source>
        <dbReference type="ARBA" id="ARBA00022723"/>
    </source>
</evidence>
<keyword evidence="9" id="KW-0718">Serine biosynthesis</keyword>
<dbReference type="GO" id="GO:0006564">
    <property type="term" value="P:L-serine biosynthetic process"/>
    <property type="evidence" value="ECO:0007669"/>
    <property type="project" value="UniProtKB-KW"/>
</dbReference>
<dbReference type="STRING" id="61424.A0A2T9Z6F2"/>
<dbReference type="InterPro" id="IPR004469">
    <property type="entry name" value="PSP"/>
</dbReference>
<evidence type="ECO:0000256" key="4">
    <source>
        <dbReference type="ARBA" id="ARBA00012640"/>
    </source>
</evidence>
<evidence type="ECO:0000259" key="12">
    <source>
        <dbReference type="PROSITE" id="PS51382"/>
    </source>
</evidence>
<feature type="active site" description="Proton donor" evidence="11">
    <location>
        <position position="518"/>
    </location>
</feature>
<keyword evidence="8" id="KW-0460">Magnesium</keyword>
<dbReference type="PROSITE" id="PS51382">
    <property type="entry name" value="SPX"/>
    <property type="match status" value="1"/>
</dbReference>
<evidence type="ECO:0000256" key="2">
    <source>
        <dbReference type="ARBA" id="ARBA00005135"/>
    </source>
</evidence>
<comment type="caution">
    <text evidence="13">The sequence shown here is derived from an EMBL/GenBank/DDBJ whole genome shotgun (WGS) entry which is preliminary data.</text>
</comment>
<name>A0A2T9Z6F2_9FUNG</name>
<dbReference type="EMBL" id="MBFT01000004">
    <property type="protein sequence ID" value="PVV00174.1"/>
    <property type="molecule type" value="Genomic_DNA"/>
</dbReference>
<dbReference type="InterPro" id="IPR036412">
    <property type="entry name" value="HAD-like_sf"/>
</dbReference>
<dbReference type="FunFam" id="3.40.50.1000:FF:000143">
    <property type="entry name" value="Phosphoserine phosphatase serb"/>
    <property type="match status" value="1"/>
</dbReference>
<dbReference type="GO" id="GO:0005737">
    <property type="term" value="C:cytoplasm"/>
    <property type="evidence" value="ECO:0007669"/>
    <property type="project" value="TreeGrafter"/>
</dbReference>
<dbReference type="InterPro" id="IPR023214">
    <property type="entry name" value="HAD_sf"/>
</dbReference>
<dbReference type="UniPathway" id="UPA00135">
    <property type="reaction ID" value="UER00198"/>
</dbReference>
<evidence type="ECO:0000256" key="5">
    <source>
        <dbReference type="ARBA" id="ARBA00022605"/>
    </source>
</evidence>
<evidence type="ECO:0000313" key="14">
    <source>
        <dbReference type="Proteomes" id="UP000245699"/>
    </source>
</evidence>
<accession>A0A2T9Z6F2</accession>
<keyword evidence="7" id="KW-0378">Hydrolase</keyword>
<evidence type="ECO:0000256" key="7">
    <source>
        <dbReference type="ARBA" id="ARBA00022801"/>
    </source>
</evidence>
<dbReference type="SFLD" id="SFLDG01137">
    <property type="entry name" value="C1.6.1:_Phosphoserine_Phosphat"/>
    <property type="match status" value="1"/>
</dbReference>
<reference evidence="13 14" key="1">
    <citation type="journal article" date="2018" name="MBio">
        <title>Comparative Genomics Reveals the Core Gene Toolbox for the Fungus-Insect Symbiosis.</title>
        <authorList>
            <person name="Wang Y."/>
            <person name="Stata M."/>
            <person name="Wang W."/>
            <person name="Stajich J.E."/>
            <person name="White M.M."/>
            <person name="Moncalvo J.M."/>
        </authorList>
    </citation>
    <scope>NUCLEOTIDE SEQUENCE [LARGE SCALE GENOMIC DNA]</scope>
    <source>
        <strain evidence="13 14">AUS-77-4</strain>
    </source>
</reference>
<dbReference type="NCBIfam" id="TIGR01488">
    <property type="entry name" value="HAD-SF-IB"/>
    <property type="match status" value="1"/>
</dbReference>
<evidence type="ECO:0000256" key="3">
    <source>
        <dbReference type="ARBA" id="ARBA00009184"/>
    </source>
</evidence>
<comment type="pathway">
    <text evidence="2">Amino-acid biosynthesis; L-serine biosynthesis; L-serine from 3-phospho-D-glycerate: step 3/3.</text>
</comment>
<dbReference type="OrthoDB" id="27226at2759"/>
<dbReference type="Pfam" id="PF13740">
    <property type="entry name" value="ACT_6"/>
    <property type="match status" value="1"/>
</dbReference>
<proteinExistence type="inferred from homology"/>
<dbReference type="Proteomes" id="UP000245699">
    <property type="component" value="Unassembled WGS sequence"/>
</dbReference>
<keyword evidence="5" id="KW-0028">Amino-acid biosynthesis</keyword>
<gene>
    <name evidence="13" type="ORF">BB559_000058</name>
</gene>
<dbReference type="InterPro" id="IPR050582">
    <property type="entry name" value="HAD-like_SerB"/>
</dbReference>
<evidence type="ECO:0000256" key="11">
    <source>
        <dbReference type="PIRSR" id="PIRSR604469-1"/>
    </source>
</evidence>
<dbReference type="Pfam" id="PF00702">
    <property type="entry name" value="Hydrolase"/>
    <property type="match status" value="1"/>
</dbReference>
<dbReference type="Gene3D" id="3.40.50.1000">
    <property type="entry name" value="HAD superfamily/HAD-like"/>
    <property type="match status" value="1"/>
</dbReference>
<dbReference type="PANTHER" id="PTHR43344:SF2">
    <property type="entry name" value="PHOSPHOSERINE PHOSPHATASE"/>
    <property type="match status" value="1"/>
</dbReference>
<evidence type="ECO:0000256" key="9">
    <source>
        <dbReference type="ARBA" id="ARBA00023299"/>
    </source>
</evidence>
<feature type="domain" description="SPX" evidence="12">
    <location>
        <begin position="1"/>
        <end position="217"/>
    </location>
</feature>
<sequence>MKFGEYFLQKSNVFPENWAQNLIAYKDLCLYLENNIWNNSVDLLRSLPREHKFIWDQSTNSPIQQTENQLQLTQSELSAFSNVKDVENSIIGTERSDFKNLFGKRLLSLSEKVPEFIELLDYSIEKMNNWSKAKAEELFTQINAFIKTIDENKKETNYEQEKTDNSLKISEINRLKSDLSKINLLEEFVVLNFTAIVKILKRFDKHSGLKIREPYIMRLNKLFAITNSDMLKTKEAVVQRLLRYPEYSKDFNNSHQTSKNIINDISLHSLAETKEGEIESIEPENSQSSTISVDEMRTNLMETLDPSSRPKSSSGSDRLQHVAISLRGPHGTDIIGGLLSCCDKYNCSILDFSFSRLHHNVVFGVLVEIPGALVDFFNSLAKTARRWDGIFTFDIQNSSLQAKQVVGGLEYKLVEAPYSGRNKFVATVLSQDGLNTAFLNTFVRWLLDRKISVEQMKRLDHSDKLKSIEYILSVPDDLDSNDLRKEIFQFSTEHHTDVALQLDNVFRRQKRLVVFDMDSTLIQQEVIDEIARFAGIVDQVSEITELAMRGQIEFKESLARRVLLLKGTPTSVLKKVQSKLTFMEGAHNLCKALKAAGFKLAVISGGFIPLAKFVKNELGLDYAFANQLETTPDGKYLTGRTTGPIVDADRKAELLDVIAQAEGIAIDQVIAVGDGANDLKMLARASLGIAFNAKPKVQAQARVRINQSSLINVLYLMGFSEKDADQLQGL</sequence>
<evidence type="ECO:0000256" key="8">
    <source>
        <dbReference type="ARBA" id="ARBA00022842"/>
    </source>
</evidence>
<comment type="similarity">
    <text evidence="3">Belongs to the HAD-like hydrolase superfamily. SerB family.</text>
</comment>
<dbReference type="SFLD" id="SFLDG01136">
    <property type="entry name" value="C1.6:_Phosphoserine_Phosphatas"/>
    <property type="match status" value="1"/>
</dbReference>